<evidence type="ECO:0000313" key="11">
    <source>
        <dbReference type="Proteomes" id="UP000229433"/>
    </source>
</evidence>
<dbReference type="EC" id="6.3.4.19" evidence="8"/>
<reference evidence="10 11" key="1">
    <citation type="submission" date="2017-08" db="EMBL/GenBank/DDBJ databases">
        <title>The whole genome shortgun sequences of strain Leeuwenhoekiella nanhaiensis G18 from the South China Sea.</title>
        <authorList>
            <person name="Liu Q."/>
        </authorList>
    </citation>
    <scope>NUCLEOTIDE SEQUENCE [LARGE SCALE GENOMIC DNA]</scope>
    <source>
        <strain evidence="10 11">G18</strain>
    </source>
</reference>
<dbReference type="NCBIfam" id="TIGR02433">
    <property type="entry name" value="lysidine_TilS_C"/>
    <property type="match status" value="1"/>
</dbReference>
<dbReference type="GO" id="GO:0005737">
    <property type="term" value="C:cytoplasm"/>
    <property type="evidence" value="ECO:0007669"/>
    <property type="project" value="UniProtKB-SubCell"/>
</dbReference>
<dbReference type="RefSeq" id="WP_099647059.1">
    <property type="nucleotide sequence ID" value="NZ_KZ319295.1"/>
</dbReference>
<dbReference type="GO" id="GO:0032267">
    <property type="term" value="F:tRNA(Ile)-lysidine synthase activity"/>
    <property type="evidence" value="ECO:0007669"/>
    <property type="project" value="UniProtKB-EC"/>
</dbReference>
<keyword evidence="3 8" id="KW-0436">Ligase</keyword>
<dbReference type="PANTHER" id="PTHR43033">
    <property type="entry name" value="TRNA(ILE)-LYSIDINE SYNTHASE-RELATED"/>
    <property type="match status" value="1"/>
</dbReference>
<comment type="caution">
    <text evidence="10">The sequence shown here is derived from an EMBL/GenBank/DDBJ whole genome shotgun (WGS) entry which is preliminary data.</text>
</comment>
<dbReference type="EMBL" id="NQXA01000013">
    <property type="protein sequence ID" value="PHQ28542.1"/>
    <property type="molecule type" value="Genomic_DNA"/>
</dbReference>
<dbReference type="InterPro" id="IPR012795">
    <property type="entry name" value="tRNA_Ile_lys_synt_N"/>
</dbReference>
<comment type="subcellular location">
    <subcellularLocation>
        <location evidence="1 8">Cytoplasm</location>
    </subcellularLocation>
</comment>
<protein>
    <recommendedName>
        <fullName evidence="8">tRNA(Ile)-lysidine synthase</fullName>
        <ecNumber evidence="8">6.3.4.19</ecNumber>
    </recommendedName>
    <alternativeName>
        <fullName evidence="8">tRNA(Ile)-2-lysyl-cytidine synthase</fullName>
    </alternativeName>
    <alternativeName>
        <fullName evidence="8">tRNA(Ile)-lysidine synthetase</fullName>
    </alternativeName>
</protein>
<evidence type="ECO:0000256" key="5">
    <source>
        <dbReference type="ARBA" id="ARBA00022741"/>
    </source>
</evidence>
<comment type="catalytic activity">
    <reaction evidence="7 8">
        <text>cytidine(34) in tRNA(Ile2) + L-lysine + ATP = lysidine(34) in tRNA(Ile2) + AMP + diphosphate + H(+)</text>
        <dbReference type="Rhea" id="RHEA:43744"/>
        <dbReference type="Rhea" id="RHEA-COMP:10625"/>
        <dbReference type="Rhea" id="RHEA-COMP:10670"/>
        <dbReference type="ChEBI" id="CHEBI:15378"/>
        <dbReference type="ChEBI" id="CHEBI:30616"/>
        <dbReference type="ChEBI" id="CHEBI:32551"/>
        <dbReference type="ChEBI" id="CHEBI:33019"/>
        <dbReference type="ChEBI" id="CHEBI:82748"/>
        <dbReference type="ChEBI" id="CHEBI:83665"/>
        <dbReference type="ChEBI" id="CHEBI:456215"/>
        <dbReference type="EC" id="6.3.4.19"/>
    </reaction>
</comment>
<feature type="binding site" evidence="8">
    <location>
        <begin position="26"/>
        <end position="31"/>
    </location>
    <ligand>
        <name>ATP</name>
        <dbReference type="ChEBI" id="CHEBI:30616"/>
    </ligand>
</feature>
<comment type="domain">
    <text evidence="8">The N-terminal region contains the highly conserved SGGXDS motif, predicted to be a P-loop motif involved in ATP binding.</text>
</comment>
<comment type="function">
    <text evidence="8">Ligates lysine onto the cytidine present at position 34 of the AUA codon-specific tRNA(Ile) that contains the anticodon CAU, in an ATP-dependent manner. Cytidine is converted to lysidine, thus changing the amino acid specificity of the tRNA from methionine to isoleucine.</text>
</comment>
<keyword evidence="4 8" id="KW-0819">tRNA processing</keyword>
<evidence type="ECO:0000259" key="9">
    <source>
        <dbReference type="SMART" id="SM00977"/>
    </source>
</evidence>
<feature type="domain" description="Lysidine-tRNA(Ile) synthetase C-terminal" evidence="9">
    <location>
        <begin position="360"/>
        <end position="433"/>
    </location>
</feature>
<dbReference type="Pfam" id="PF01171">
    <property type="entry name" value="ATP_bind_3"/>
    <property type="match status" value="1"/>
</dbReference>
<organism evidence="10 11">
    <name type="scientific">Leeuwenhoekiella nanhaiensis</name>
    <dbReference type="NCBI Taxonomy" id="1655491"/>
    <lineage>
        <taxon>Bacteria</taxon>
        <taxon>Pseudomonadati</taxon>
        <taxon>Bacteroidota</taxon>
        <taxon>Flavobacteriia</taxon>
        <taxon>Flavobacteriales</taxon>
        <taxon>Flavobacteriaceae</taxon>
        <taxon>Leeuwenhoekiella</taxon>
    </lineage>
</organism>
<dbReference type="Gene3D" id="3.40.50.620">
    <property type="entry name" value="HUPs"/>
    <property type="match status" value="1"/>
</dbReference>
<sequence>MKKAFATLIDSTFSFLKDKPVLVAVSGGLDSAVLAHLCQETGLDFTLAHCNFKLRGSESDADAVFVSELAFGFSKPVFSQAFDTEAFAAAEKISIQMAARELRYSWFEELCNLHGFEYILTAHHAQDDLETFLINLGRGTGIDGLTGIPETNRRVVRPLLNFSREQIKTYAEEQGISWREDSSNASDKYLRNHLRHHAIPALTDANANFLNGFQNTLAHLQETQDLLEDYTAFLYSKIVNQSFKGYDLSITELKKVPHTKAVLYQLLKDFGFTAWDDIYALLDAQSGKYVSSGDYRLIKDRDVLILTELKAETQQVYKLDSEDSRLTLPGLTLLQQKPENFEDCSPNEAIFDASLLHYPLLVRKWQEGDAFYPFGMQGKKKKLSKLFKDLKYSAVQKEAVWVVCSGDDIIWVVNVRSDDRYKVTPATTRFVKLTAHYD</sequence>
<evidence type="ECO:0000256" key="8">
    <source>
        <dbReference type="HAMAP-Rule" id="MF_01161"/>
    </source>
</evidence>
<dbReference type="CDD" id="cd01992">
    <property type="entry name" value="TilS_N"/>
    <property type="match status" value="1"/>
</dbReference>
<keyword evidence="6 8" id="KW-0067">ATP-binding</keyword>
<keyword evidence="11" id="KW-1185">Reference proteome</keyword>
<dbReference type="PANTHER" id="PTHR43033:SF1">
    <property type="entry name" value="TRNA(ILE)-LYSIDINE SYNTHASE-RELATED"/>
    <property type="match status" value="1"/>
</dbReference>
<dbReference type="InterPro" id="IPR014729">
    <property type="entry name" value="Rossmann-like_a/b/a_fold"/>
</dbReference>
<dbReference type="GO" id="GO:0005524">
    <property type="term" value="F:ATP binding"/>
    <property type="evidence" value="ECO:0007669"/>
    <property type="project" value="UniProtKB-UniRule"/>
</dbReference>
<evidence type="ECO:0000256" key="6">
    <source>
        <dbReference type="ARBA" id="ARBA00022840"/>
    </source>
</evidence>
<dbReference type="InterPro" id="IPR012094">
    <property type="entry name" value="tRNA_Ile_lys_synt"/>
</dbReference>
<dbReference type="HAMAP" id="MF_01161">
    <property type="entry name" value="tRNA_Ile_lys_synt"/>
    <property type="match status" value="1"/>
</dbReference>
<dbReference type="AlphaFoldDB" id="A0A2G1VP57"/>
<dbReference type="GO" id="GO:0006400">
    <property type="term" value="P:tRNA modification"/>
    <property type="evidence" value="ECO:0007669"/>
    <property type="project" value="UniProtKB-UniRule"/>
</dbReference>
<evidence type="ECO:0000313" key="10">
    <source>
        <dbReference type="EMBL" id="PHQ28542.1"/>
    </source>
</evidence>
<dbReference type="NCBIfam" id="TIGR02432">
    <property type="entry name" value="lysidine_TilS_N"/>
    <property type="match status" value="1"/>
</dbReference>
<evidence type="ECO:0000256" key="1">
    <source>
        <dbReference type="ARBA" id="ARBA00004496"/>
    </source>
</evidence>
<accession>A0A2G1VP57</accession>
<dbReference type="SUPFAM" id="SSF56037">
    <property type="entry name" value="PheT/TilS domain"/>
    <property type="match status" value="1"/>
</dbReference>
<dbReference type="SUPFAM" id="SSF52402">
    <property type="entry name" value="Adenine nucleotide alpha hydrolases-like"/>
    <property type="match status" value="1"/>
</dbReference>
<evidence type="ECO:0000256" key="2">
    <source>
        <dbReference type="ARBA" id="ARBA00022490"/>
    </source>
</evidence>
<keyword evidence="5 8" id="KW-0547">Nucleotide-binding</keyword>
<dbReference type="OrthoDB" id="9807403at2"/>
<name>A0A2G1VP57_9FLAO</name>
<keyword evidence="2 8" id="KW-0963">Cytoplasm</keyword>
<dbReference type="Proteomes" id="UP000229433">
    <property type="component" value="Unassembled WGS sequence"/>
</dbReference>
<evidence type="ECO:0000256" key="3">
    <source>
        <dbReference type="ARBA" id="ARBA00022598"/>
    </source>
</evidence>
<proteinExistence type="inferred from homology"/>
<dbReference type="InterPro" id="IPR012796">
    <property type="entry name" value="Lysidine-tRNA-synth_C"/>
</dbReference>
<gene>
    <name evidence="8 10" type="primary">tilS</name>
    <name evidence="10" type="ORF">CJ305_14725</name>
</gene>
<dbReference type="Pfam" id="PF11734">
    <property type="entry name" value="TilS_C"/>
    <property type="match status" value="1"/>
</dbReference>
<evidence type="ECO:0000256" key="7">
    <source>
        <dbReference type="ARBA" id="ARBA00048539"/>
    </source>
</evidence>
<dbReference type="SMART" id="SM00977">
    <property type="entry name" value="TilS_C"/>
    <property type="match status" value="1"/>
</dbReference>
<dbReference type="InterPro" id="IPR011063">
    <property type="entry name" value="TilS/TtcA_N"/>
</dbReference>
<comment type="similarity">
    <text evidence="8">Belongs to the tRNA(Ile)-lysidine synthase family.</text>
</comment>
<evidence type="ECO:0000256" key="4">
    <source>
        <dbReference type="ARBA" id="ARBA00022694"/>
    </source>
</evidence>